<keyword evidence="12" id="KW-1185">Reference proteome</keyword>
<feature type="transmembrane region" description="Helical" evidence="8">
    <location>
        <begin position="332"/>
        <end position="353"/>
    </location>
</feature>
<keyword evidence="6 8" id="KW-0472">Membrane</keyword>
<reference evidence="11" key="1">
    <citation type="submission" date="2020-03" db="EMBL/GenBank/DDBJ databases">
        <title>Draft sequencing of Calidifontibacter sp. DB0510.</title>
        <authorList>
            <person name="Kim D.-U."/>
        </authorList>
    </citation>
    <scope>NUCLEOTIDE SEQUENCE</scope>
    <source>
        <strain evidence="11">DB0510</strain>
    </source>
</reference>
<evidence type="ECO:0000256" key="8">
    <source>
        <dbReference type="SAM" id="Phobius"/>
    </source>
</evidence>
<accession>A0A967B0D2</accession>
<feature type="transmembrane region" description="Helical" evidence="8">
    <location>
        <begin position="380"/>
        <end position="398"/>
    </location>
</feature>
<evidence type="ECO:0000256" key="4">
    <source>
        <dbReference type="ARBA" id="ARBA00022692"/>
    </source>
</evidence>
<evidence type="ECO:0000256" key="7">
    <source>
        <dbReference type="ARBA" id="ARBA00023315"/>
    </source>
</evidence>
<keyword evidence="5 8" id="KW-1133">Transmembrane helix</keyword>
<dbReference type="InterPro" id="IPR050879">
    <property type="entry name" value="Acyltransferase_3"/>
</dbReference>
<evidence type="ECO:0000256" key="3">
    <source>
        <dbReference type="ARBA" id="ARBA00022679"/>
    </source>
</evidence>
<dbReference type="Pfam" id="PF01757">
    <property type="entry name" value="Acyl_transf_3"/>
    <property type="match status" value="1"/>
</dbReference>
<dbReference type="GO" id="GO:0016747">
    <property type="term" value="F:acyltransferase activity, transferring groups other than amino-acyl groups"/>
    <property type="evidence" value="ECO:0007669"/>
    <property type="project" value="InterPro"/>
</dbReference>
<keyword evidence="2" id="KW-1003">Cell membrane</keyword>
<organism evidence="11 12">
    <name type="scientific">Metallococcus carri</name>
    <dbReference type="NCBI Taxonomy" id="1656884"/>
    <lineage>
        <taxon>Bacteria</taxon>
        <taxon>Bacillati</taxon>
        <taxon>Actinomycetota</taxon>
        <taxon>Actinomycetes</taxon>
        <taxon>Micrococcales</taxon>
        <taxon>Dermacoccaceae</taxon>
        <taxon>Metallococcus</taxon>
    </lineage>
</organism>
<proteinExistence type="predicted"/>
<dbReference type="Proteomes" id="UP000744769">
    <property type="component" value="Unassembled WGS sequence"/>
</dbReference>
<dbReference type="Gene3D" id="3.40.50.1110">
    <property type="entry name" value="SGNH hydrolase"/>
    <property type="match status" value="1"/>
</dbReference>
<name>A0A967B0D2_9MICO</name>
<evidence type="ECO:0000259" key="10">
    <source>
        <dbReference type="Pfam" id="PF13472"/>
    </source>
</evidence>
<comment type="subcellular location">
    <subcellularLocation>
        <location evidence="1">Cell membrane</location>
        <topology evidence="1">Multi-pass membrane protein</topology>
    </subcellularLocation>
</comment>
<dbReference type="AlphaFoldDB" id="A0A967B0D2"/>
<keyword evidence="7 11" id="KW-0012">Acyltransferase</keyword>
<feature type="transmembrane region" description="Helical" evidence="8">
    <location>
        <begin position="239"/>
        <end position="260"/>
    </location>
</feature>
<feature type="domain" description="Acyltransferase 3" evidence="9">
    <location>
        <begin position="13"/>
        <end position="348"/>
    </location>
</feature>
<feature type="transmembrane region" description="Helical" evidence="8">
    <location>
        <begin position="151"/>
        <end position="167"/>
    </location>
</feature>
<dbReference type="GO" id="GO:0009103">
    <property type="term" value="P:lipopolysaccharide biosynthetic process"/>
    <property type="evidence" value="ECO:0007669"/>
    <property type="project" value="TreeGrafter"/>
</dbReference>
<protein>
    <submittedName>
        <fullName evidence="11">Acyltransferase</fullName>
    </submittedName>
</protein>
<dbReference type="InterPro" id="IPR036514">
    <property type="entry name" value="SGNH_hydro_sf"/>
</dbReference>
<dbReference type="Pfam" id="PF13472">
    <property type="entry name" value="Lipase_GDSL_2"/>
    <property type="match status" value="1"/>
</dbReference>
<comment type="caution">
    <text evidence="11">The sequence shown here is derived from an EMBL/GenBank/DDBJ whole genome shotgun (WGS) entry which is preliminary data.</text>
</comment>
<gene>
    <name evidence="11" type="ORF">G9U51_11820</name>
</gene>
<evidence type="ECO:0000313" key="11">
    <source>
        <dbReference type="EMBL" id="NHN56466.1"/>
    </source>
</evidence>
<dbReference type="InterPro" id="IPR013830">
    <property type="entry name" value="SGNH_hydro"/>
</dbReference>
<evidence type="ECO:0000313" key="12">
    <source>
        <dbReference type="Proteomes" id="UP000744769"/>
    </source>
</evidence>
<dbReference type="GO" id="GO:0005886">
    <property type="term" value="C:plasma membrane"/>
    <property type="evidence" value="ECO:0007669"/>
    <property type="project" value="UniProtKB-SubCell"/>
</dbReference>
<dbReference type="PANTHER" id="PTHR23028">
    <property type="entry name" value="ACETYLTRANSFERASE"/>
    <property type="match status" value="1"/>
</dbReference>
<feature type="transmembrane region" description="Helical" evidence="8">
    <location>
        <begin position="266"/>
        <end position="297"/>
    </location>
</feature>
<dbReference type="PANTHER" id="PTHR23028:SF53">
    <property type="entry name" value="ACYL_TRANSF_3 DOMAIN-CONTAINING PROTEIN"/>
    <property type="match status" value="1"/>
</dbReference>
<dbReference type="SUPFAM" id="SSF52266">
    <property type="entry name" value="SGNH hydrolase"/>
    <property type="match status" value="1"/>
</dbReference>
<evidence type="ECO:0000256" key="1">
    <source>
        <dbReference type="ARBA" id="ARBA00004651"/>
    </source>
</evidence>
<feature type="transmembrane region" description="Helical" evidence="8">
    <location>
        <begin position="39"/>
        <end position="61"/>
    </location>
</feature>
<feature type="domain" description="SGNH hydrolase-type esterase" evidence="10">
    <location>
        <begin position="458"/>
        <end position="626"/>
    </location>
</feature>
<sequence>MPRPVDRNATYYPGLDGVRTLAVAVVILYHLGIDRFSGGLLGVGVFFTLSGFLITSILLSQWRRSGTLGLKTFWIRRARRLLPAVILVLFVGMTMVLLVDRERFGTRAVEALAALFYVANWHTIVSGKSYFDRFSGPGPFDHLWSLSVEEQFYLVWPLLLAALIIVCRGRQVLVAAATTVLAGGSFWLLSQLAQPGFDNTRAYEATDTRAGGLLLGAVLALLWRPHRMAPGGLGRGGRTLVDVAGFVGLAGVIAMCMFTSDYTMSLYQWGLIALSVATCALLVAVCTSGTVLSRLFAWAPLRWLGERSYGIYLWHLPVLAFTPAKFAQGNAIVRDLVLVAITIILAALSWALVENPIRRHGFLGALRRARQGIPDRRSPGVGWGTAVFIPSAVLALILPQAFTFPSMNAASAARAEGAAANSGKIVAEDAPKPSASATPAPSTSPVSTRTSCSKVVYIGDSTSEGLQSPNYLPNPADRIKAQLQRVGVTTFYPEISGARSIIETWQGQPNAQSVADKYLTAGYNGCWILALGTNDAANLYTGGADYPTRIAAMMSKIPSDQPVLWVNTKSLVKSGYYSAAHNVDWSNSLQQACAQYPNMRVYDWASEVQDQWFIDDNIHFNTPGYRERSRRIAHALAVGVPARGASPKACLVSSGLPSA</sequence>
<dbReference type="EMBL" id="JAAOIV010000008">
    <property type="protein sequence ID" value="NHN56466.1"/>
    <property type="molecule type" value="Genomic_DNA"/>
</dbReference>
<feature type="transmembrane region" description="Helical" evidence="8">
    <location>
        <begin position="81"/>
        <end position="99"/>
    </location>
</feature>
<feature type="transmembrane region" description="Helical" evidence="8">
    <location>
        <begin position="172"/>
        <end position="190"/>
    </location>
</feature>
<evidence type="ECO:0000259" key="9">
    <source>
        <dbReference type="Pfam" id="PF01757"/>
    </source>
</evidence>
<keyword evidence="3" id="KW-0808">Transferase</keyword>
<dbReference type="InterPro" id="IPR002656">
    <property type="entry name" value="Acyl_transf_3_dom"/>
</dbReference>
<keyword evidence="4 8" id="KW-0812">Transmembrane</keyword>
<feature type="transmembrane region" description="Helical" evidence="8">
    <location>
        <begin position="12"/>
        <end position="32"/>
    </location>
</feature>
<evidence type="ECO:0000256" key="6">
    <source>
        <dbReference type="ARBA" id="ARBA00023136"/>
    </source>
</evidence>
<dbReference type="RefSeq" id="WP_166197130.1">
    <property type="nucleotide sequence ID" value="NZ_JAAOIV010000008.1"/>
</dbReference>
<evidence type="ECO:0000256" key="5">
    <source>
        <dbReference type="ARBA" id="ARBA00022989"/>
    </source>
</evidence>
<evidence type="ECO:0000256" key="2">
    <source>
        <dbReference type="ARBA" id="ARBA00022475"/>
    </source>
</evidence>